<feature type="non-terminal residue" evidence="5">
    <location>
        <position position="1"/>
    </location>
</feature>
<dbReference type="NCBIfam" id="TIGR01164">
    <property type="entry name" value="rplP_bact"/>
    <property type="match status" value="1"/>
</dbReference>
<name>A0A4V1J5H7_9FUNG</name>
<dbReference type="GO" id="GO:0005762">
    <property type="term" value="C:mitochondrial large ribosomal subunit"/>
    <property type="evidence" value="ECO:0007669"/>
    <property type="project" value="TreeGrafter"/>
</dbReference>
<accession>A0A4V1J5H7</accession>
<proteinExistence type="inferred from homology"/>
<dbReference type="AlphaFoldDB" id="A0A4V1J5H7"/>
<dbReference type="PRINTS" id="PR00060">
    <property type="entry name" value="RIBOSOMALL16"/>
</dbReference>
<dbReference type="Gene3D" id="3.90.1170.10">
    <property type="entry name" value="Ribosomal protein L10e/L16"/>
    <property type="match status" value="1"/>
</dbReference>
<dbReference type="Proteomes" id="UP000268162">
    <property type="component" value="Unassembled WGS sequence"/>
</dbReference>
<protein>
    <submittedName>
        <fullName evidence="5">Ribosomal protein L10e/L16</fullName>
    </submittedName>
</protein>
<dbReference type="InterPro" id="IPR047873">
    <property type="entry name" value="Ribosomal_uL16"/>
</dbReference>
<evidence type="ECO:0000313" key="6">
    <source>
        <dbReference type="Proteomes" id="UP000268162"/>
    </source>
</evidence>
<dbReference type="Pfam" id="PF00252">
    <property type="entry name" value="Ribosomal_L16"/>
    <property type="match status" value="1"/>
</dbReference>
<gene>
    <name evidence="5" type="ORF">BJ085DRAFT_8307</name>
</gene>
<dbReference type="PROSITE" id="PS00701">
    <property type="entry name" value="RIBOSOMAL_L16_2"/>
    <property type="match status" value="1"/>
</dbReference>
<keyword evidence="6" id="KW-1185">Reference proteome</keyword>
<evidence type="ECO:0000256" key="2">
    <source>
        <dbReference type="ARBA" id="ARBA00022980"/>
    </source>
</evidence>
<dbReference type="EMBL" id="ML002298">
    <property type="protein sequence ID" value="RKP39099.1"/>
    <property type="molecule type" value="Genomic_DNA"/>
</dbReference>
<organism evidence="5 6">
    <name type="scientific">Dimargaris cristalligena</name>
    <dbReference type="NCBI Taxonomy" id="215637"/>
    <lineage>
        <taxon>Eukaryota</taxon>
        <taxon>Fungi</taxon>
        <taxon>Fungi incertae sedis</taxon>
        <taxon>Zoopagomycota</taxon>
        <taxon>Kickxellomycotina</taxon>
        <taxon>Dimargaritomycetes</taxon>
        <taxon>Dimargaritales</taxon>
        <taxon>Dimargaritaceae</taxon>
        <taxon>Dimargaris</taxon>
    </lineage>
</organism>
<dbReference type="PANTHER" id="PTHR12220">
    <property type="entry name" value="50S/60S RIBOSOMAL PROTEIN L16"/>
    <property type="match status" value="1"/>
</dbReference>
<sequence>RFNSTLQPRKYKHRKAHKGRIPVRIGGSQKGNFMHFGDYGLRVKHGVRLTGRQLDAIIFDIKRRLKPFKGSQVWLRVFPDIPVSGRGTEVRMGKGKGDFEYWACRVPKDKIILEIGGAGIRPEMAKELLRVAIHKMPVKTVVVYR</sequence>
<dbReference type="InterPro" id="IPR036920">
    <property type="entry name" value="Ribosomal_uL16_sf"/>
</dbReference>
<dbReference type="STRING" id="215637.A0A4V1J5H7"/>
<dbReference type="GO" id="GO:0032543">
    <property type="term" value="P:mitochondrial translation"/>
    <property type="evidence" value="ECO:0007669"/>
    <property type="project" value="TreeGrafter"/>
</dbReference>
<dbReference type="CDD" id="cd01433">
    <property type="entry name" value="Ribosomal_L16_L10e"/>
    <property type="match status" value="1"/>
</dbReference>
<dbReference type="SUPFAM" id="SSF54686">
    <property type="entry name" value="Ribosomal protein L16p/L10e"/>
    <property type="match status" value="1"/>
</dbReference>
<dbReference type="GO" id="GO:0003735">
    <property type="term" value="F:structural constituent of ribosome"/>
    <property type="evidence" value="ECO:0007669"/>
    <property type="project" value="InterPro"/>
</dbReference>
<dbReference type="InterPro" id="IPR016180">
    <property type="entry name" value="Ribosomal_uL16_dom"/>
</dbReference>
<dbReference type="PANTHER" id="PTHR12220:SF13">
    <property type="entry name" value="LARGE RIBOSOMAL SUBUNIT PROTEIN UL16M"/>
    <property type="match status" value="1"/>
</dbReference>
<dbReference type="InterPro" id="IPR000114">
    <property type="entry name" value="Ribosomal_uL16_bact-type"/>
</dbReference>
<keyword evidence="2 4" id="KW-0689">Ribosomal protein</keyword>
<reference evidence="6" key="1">
    <citation type="journal article" date="2018" name="Nat. Microbiol.">
        <title>Leveraging single-cell genomics to expand the fungal tree of life.</title>
        <authorList>
            <person name="Ahrendt S.R."/>
            <person name="Quandt C.A."/>
            <person name="Ciobanu D."/>
            <person name="Clum A."/>
            <person name="Salamov A."/>
            <person name="Andreopoulos B."/>
            <person name="Cheng J.F."/>
            <person name="Woyke T."/>
            <person name="Pelin A."/>
            <person name="Henrissat B."/>
            <person name="Reynolds N.K."/>
            <person name="Benny G.L."/>
            <person name="Smith M.E."/>
            <person name="James T.Y."/>
            <person name="Grigoriev I.V."/>
        </authorList>
    </citation>
    <scope>NUCLEOTIDE SEQUENCE [LARGE SCALE GENOMIC DNA]</scope>
    <source>
        <strain evidence="6">RSA 468</strain>
    </source>
</reference>
<evidence type="ECO:0000256" key="3">
    <source>
        <dbReference type="ARBA" id="ARBA00023274"/>
    </source>
</evidence>
<dbReference type="InterPro" id="IPR020798">
    <property type="entry name" value="Ribosomal_uL16_CS"/>
</dbReference>
<keyword evidence="3 4" id="KW-0687">Ribonucleoprotein</keyword>
<evidence type="ECO:0000256" key="1">
    <source>
        <dbReference type="ARBA" id="ARBA00008931"/>
    </source>
</evidence>
<feature type="non-terminal residue" evidence="5">
    <location>
        <position position="145"/>
    </location>
</feature>
<dbReference type="GO" id="GO:0019843">
    <property type="term" value="F:rRNA binding"/>
    <property type="evidence" value="ECO:0007669"/>
    <property type="project" value="InterPro"/>
</dbReference>
<evidence type="ECO:0000256" key="4">
    <source>
        <dbReference type="RuleBase" id="RU004413"/>
    </source>
</evidence>
<comment type="similarity">
    <text evidence="1 4">Belongs to the universal ribosomal protein uL16 family.</text>
</comment>
<evidence type="ECO:0000313" key="5">
    <source>
        <dbReference type="EMBL" id="RKP39099.1"/>
    </source>
</evidence>